<proteinExistence type="predicted"/>
<evidence type="ECO:0000256" key="1">
    <source>
        <dbReference type="SAM" id="MobiDB-lite"/>
    </source>
</evidence>
<dbReference type="AlphaFoldDB" id="A0A7S1IP42"/>
<evidence type="ECO:0000313" key="2">
    <source>
        <dbReference type="EMBL" id="CAD9018575.1"/>
    </source>
</evidence>
<gene>
    <name evidence="2" type="ORF">EGYM00392_LOCUS29687</name>
</gene>
<reference evidence="2" key="1">
    <citation type="submission" date="2021-01" db="EMBL/GenBank/DDBJ databases">
        <authorList>
            <person name="Corre E."/>
            <person name="Pelletier E."/>
            <person name="Niang G."/>
            <person name="Scheremetjew M."/>
            <person name="Finn R."/>
            <person name="Kale V."/>
            <person name="Holt S."/>
            <person name="Cochrane G."/>
            <person name="Meng A."/>
            <person name="Brown T."/>
            <person name="Cohen L."/>
        </authorList>
    </citation>
    <scope>NUCLEOTIDE SEQUENCE</scope>
    <source>
        <strain evidence="2">NIES-381</strain>
    </source>
</reference>
<feature type="region of interest" description="Disordered" evidence="1">
    <location>
        <begin position="155"/>
        <end position="250"/>
    </location>
</feature>
<name>A0A7S1IP42_9EUGL</name>
<feature type="compositionally biased region" description="Pro residues" evidence="1">
    <location>
        <begin position="55"/>
        <end position="70"/>
    </location>
</feature>
<protein>
    <submittedName>
        <fullName evidence="2">Uncharacterized protein</fullName>
    </submittedName>
</protein>
<accession>A0A7S1IP42</accession>
<organism evidence="2">
    <name type="scientific">Eutreptiella gymnastica</name>
    <dbReference type="NCBI Taxonomy" id="73025"/>
    <lineage>
        <taxon>Eukaryota</taxon>
        <taxon>Discoba</taxon>
        <taxon>Euglenozoa</taxon>
        <taxon>Euglenida</taxon>
        <taxon>Spirocuta</taxon>
        <taxon>Euglenophyceae</taxon>
        <taxon>Eutreptiales</taxon>
        <taxon>Eutreptiaceae</taxon>
        <taxon>Eutreptiella</taxon>
    </lineage>
</organism>
<dbReference type="EMBL" id="HBGA01079532">
    <property type="protein sequence ID" value="CAD9018575.1"/>
    <property type="molecule type" value="Transcribed_RNA"/>
</dbReference>
<sequence length="289" mass="30752">MTASTGVGDPHFQLGPPVKWAIPHSSLLNTPTRKAVEAACRSLDSGHVSRTALIPHPPPSGRLTPHPEPPSNGSAAQPSRPPGRDSATAAVTAERNQWLAPPVRLPSPGLVPFTPEYLQDLEQERCTHSNLLTTWASGMAIADLIVVPGIPPPASGPVQSSPAPRVRGHGRRDSSFHLPPVQGGTPCLGQVIHASTHGSKHPCRSLASPWAQLTPPTRRPRPPGAPRPLQQRSLSLGPKGSLRADGSKTSAPYRVRLQRYMSGGLQRRFEASLTGREDIVGLGQHFTSK</sequence>
<feature type="region of interest" description="Disordered" evidence="1">
    <location>
        <begin position="49"/>
        <end position="105"/>
    </location>
</feature>